<dbReference type="Proteomes" id="UP000887575">
    <property type="component" value="Unassembled WGS sequence"/>
</dbReference>
<evidence type="ECO:0000313" key="2">
    <source>
        <dbReference type="Proteomes" id="UP000887575"/>
    </source>
</evidence>
<protein>
    <submittedName>
        <fullName evidence="3">Uncharacterized protein</fullName>
    </submittedName>
</protein>
<dbReference type="Pfam" id="PF00090">
    <property type="entry name" value="TSP_1"/>
    <property type="match status" value="1"/>
</dbReference>
<dbReference type="InterPro" id="IPR000884">
    <property type="entry name" value="TSP1_rpt"/>
</dbReference>
<dbReference type="PROSITE" id="PS50092">
    <property type="entry name" value="TSP1"/>
    <property type="match status" value="1"/>
</dbReference>
<keyword evidence="2" id="KW-1185">Reference proteome</keyword>
<dbReference type="SMART" id="SM00209">
    <property type="entry name" value="TSP1"/>
    <property type="match status" value="1"/>
</dbReference>
<dbReference type="SUPFAM" id="SSF82895">
    <property type="entry name" value="TSP-1 type 1 repeat"/>
    <property type="match status" value="1"/>
</dbReference>
<keyword evidence="1" id="KW-0732">Signal</keyword>
<evidence type="ECO:0000313" key="3">
    <source>
        <dbReference type="WBParaSite" id="MBELARI_LOCUS19656"/>
    </source>
</evidence>
<reference evidence="3" key="1">
    <citation type="submission" date="2024-02" db="UniProtKB">
        <authorList>
            <consortium name="WormBaseParasite"/>
        </authorList>
    </citation>
    <scope>IDENTIFICATION</scope>
</reference>
<feature type="signal peptide" evidence="1">
    <location>
        <begin position="1"/>
        <end position="19"/>
    </location>
</feature>
<dbReference type="WBParaSite" id="MBELARI_LOCUS19656">
    <property type="protein sequence ID" value="MBELARI_LOCUS19656"/>
    <property type="gene ID" value="MBELARI_LOCUS19656"/>
</dbReference>
<dbReference type="Gene3D" id="2.20.100.10">
    <property type="entry name" value="Thrombospondin type-1 (TSP1) repeat"/>
    <property type="match status" value="1"/>
</dbReference>
<dbReference type="InterPro" id="IPR036383">
    <property type="entry name" value="TSP1_rpt_sf"/>
</dbReference>
<dbReference type="AlphaFoldDB" id="A0AAF3EZR9"/>
<name>A0AAF3EZR9_9BILA</name>
<accession>A0AAF3EZR9</accession>
<evidence type="ECO:0000256" key="1">
    <source>
        <dbReference type="SAM" id="SignalP"/>
    </source>
</evidence>
<sequence length="132" mass="13969">MHSLIVLSMVVCWLGSGEAQSTLSGALGVDANAVTTSPNCAGTTEWLAWSEWSSCSDTCGSCGIHTRTRTCLTSSVLCTCPGESTMIEYCNLFVCKYPRDSCCFNFTPRPFSGSFACLDANSTVTATTVTST</sequence>
<proteinExistence type="predicted"/>
<feature type="chain" id="PRO_5041921430" evidence="1">
    <location>
        <begin position="20"/>
        <end position="132"/>
    </location>
</feature>
<dbReference type="PANTHER" id="PTHR31507:SF11">
    <property type="entry name" value="THROMBOSPONDIN TYPE 1 DOMAIN PROTEIN"/>
    <property type="match status" value="1"/>
</dbReference>
<organism evidence="2 3">
    <name type="scientific">Mesorhabditis belari</name>
    <dbReference type="NCBI Taxonomy" id="2138241"/>
    <lineage>
        <taxon>Eukaryota</taxon>
        <taxon>Metazoa</taxon>
        <taxon>Ecdysozoa</taxon>
        <taxon>Nematoda</taxon>
        <taxon>Chromadorea</taxon>
        <taxon>Rhabditida</taxon>
        <taxon>Rhabditina</taxon>
        <taxon>Rhabditomorpha</taxon>
        <taxon>Rhabditoidea</taxon>
        <taxon>Rhabditidae</taxon>
        <taxon>Mesorhabditinae</taxon>
        <taxon>Mesorhabditis</taxon>
    </lineage>
</organism>
<dbReference type="PANTHER" id="PTHR31507">
    <property type="entry name" value="PROTEIN CBG15923"/>
    <property type="match status" value="1"/>
</dbReference>